<evidence type="ECO:0000256" key="2">
    <source>
        <dbReference type="SAM" id="Phobius"/>
    </source>
</evidence>
<dbReference type="PANTHER" id="PTHR34179:SF1">
    <property type="entry name" value="TUMOR PROTEIN P53-INDUCIBLE PROTEIN 13"/>
    <property type="match status" value="1"/>
</dbReference>
<keyword evidence="2" id="KW-0472">Membrane</keyword>
<dbReference type="EMBL" id="CAAE01010293">
    <property type="protein sequence ID" value="CAF92955.1"/>
    <property type="molecule type" value="Genomic_DNA"/>
</dbReference>
<dbReference type="InterPro" id="IPR021454">
    <property type="entry name" value="DUF3105"/>
</dbReference>
<keyword evidence="3" id="KW-0732">Signal</keyword>
<keyword evidence="2" id="KW-1133">Transmembrane helix</keyword>
<keyword evidence="2" id="KW-0812">Transmembrane</keyword>
<feature type="region of interest" description="Disordered" evidence="1">
    <location>
        <begin position="269"/>
        <end position="352"/>
    </location>
</feature>
<comment type="caution">
    <text evidence="4">The sequence shown here is derived from an EMBL/GenBank/DDBJ whole genome shotgun (WGS) entry which is preliminary data.</text>
</comment>
<evidence type="ECO:0000256" key="3">
    <source>
        <dbReference type="SAM" id="SignalP"/>
    </source>
</evidence>
<sequence length="440" mass="48481">MSPSPRPTPPPLLRAVLAALWLASCRGAGSEAHGPGCDNGKLRVHRDLPEDVHGDCPAWTPAARVQKHPATNRVHDPEPARQVCMDTSIVYKHAIPSSGAYRPVMAENGEYVYCPPQRWLNNLHHAATVLLHHPCSPPQERAFLSVLARSCLQRYVLTSHPQLRRHTPVALVSWGRTLELSTAASPDVCGWLETTTPAGETSAATGGSRKYNLLLTRSAEQRGRRPGDVGVRPRESAGQCCQRIVSSFLVREEEDLRQRRRRRRREIRGALAEHQSQVHAQSSALNHGHTLTSARPDGADSQDLPSRTAAPSTENAPHRRQGPGSEAPESEGAGFHHHGDPVAPAGGPLLRKGSPRTEEAVWAAAALGSLLVLLALAVLHTRLYRHWRSAPSLYWYDPRRDYESVADVIRRRLRIAKRRRRRSRGQPCVLLPDSSSSDGN</sequence>
<dbReference type="OrthoDB" id="5960270at2759"/>
<dbReference type="PROSITE" id="PS51257">
    <property type="entry name" value="PROKAR_LIPOPROTEIN"/>
    <property type="match status" value="1"/>
</dbReference>
<organism evidence="4">
    <name type="scientific">Tetraodon nigroviridis</name>
    <name type="common">Spotted green pufferfish</name>
    <name type="synonym">Chelonodon nigroviridis</name>
    <dbReference type="NCBI Taxonomy" id="99883"/>
    <lineage>
        <taxon>Eukaryota</taxon>
        <taxon>Metazoa</taxon>
        <taxon>Chordata</taxon>
        <taxon>Craniata</taxon>
        <taxon>Vertebrata</taxon>
        <taxon>Euteleostomi</taxon>
        <taxon>Actinopterygii</taxon>
        <taxon>Neopterygii</taxon>
        <taxon>Teleostei</taxon>
        <taxon>Neoteleostei</taxon>
        <taxon>Acanthomorphata</taxon>
        <taxon>Eupercaria</taxon>
        <taxon>Tetraodontiformes</taxon>
        <taxon>Tetradontoidea</taxon>
        <taxon>Tetraodontidae</taxon>
        <taxon>Tetraodon</taxon>
    </lineage>
</organism>
<dbReference type="Pfam" id="PF11303">
    <property type="entry name" value="DUF3105"/>
    <property type="match status" value="1"/>
</dbReference>
<feature type="compositionally biased region" description="Polar residues" evidence="1">
    <location>
        <begin position="274"/>
        <end position="293"/>
    </location>
</feature>
<dbReference type="KEGG" id="tng:GSTEN00008397G001"/>
<feature type="region of interest" description="Disordered" evidence="1">
    <location>
        <begin position="216"/>
        <end position="236"/>
    </location>
</feature>
<protein>
    <submittedName>
        <fullName evidence="4">(spotted green pufferfish) hypothetical protein</fullName>
    </submittedName>
</protein>
<reference evidence="4" key="2">
    <citation type="submission" date="2004-02" db="EMBL/GenBank/DDBJ databases">
        <authorList>
            <consortium name="Genoscope"/>
            <consortium name="Whitehead Institute Centre for Genome Research"/>
        </authorList>
    </citation>
    <scope>NUCLEOTIDE SEQUENCE</scope>
</reference>
<dbReference type="AlphaFoldDB" id="Q4T2C7"/>
<feature type="compositionally biased region" description="Polar residues" evidence="1">
    <location>
        <begin position="303"/>
        <end position="315"/>
    </location>
</feature>
<accession>Q4T2C7</accession>
<gene>
    <name evidence="4" type="ORF">GSTENG00008397001</name>
</gene>
<dbReference type="PANTHER" id="PTHR34179">
    <property type="entry name" value="TUMOR PROTEIN P53-INDUCIBLE PROTEIN 13"/>
    <property type="match status" value="1"/>
</dbReference>
<feature type="transmembrane region" description="Helical" evidence="2">
    <location>
        <begin position="360"/>
        <end position="379"/>
    </location>
</feature>
<reference evidence="4" key="1">
    <citation type="journal article" date="2004" name="Nature">
        <title>Genome duplication in the teleost fish Tetraodon nigroviridis reveals the early vertebrate proto-karyotype.</title>
        <authorList>
            <person name="Jaillon O."/>
            <person name="Aury J.-M."/>
            <person name="Brunet F."/>
            <person name="Petit J.-L."/>
            <person name="Stange-Thomann N."/>
            <person name="Mauceli E."/>
            <person name="Bouneau L."/>
            <person name="Fischer C."/>
            <person name="Ozouf-Costaz C."/>
            <person name="Bernot A."/>
            <person name="Nicaud S."/>
            <person name="Jaffe D."/>
            <person name="Fisher S."/>
            <person name="Lutfalla G."/>
            <person name="Dossat C."/>
            <person name="Segurens B."/>
            <person name="Dasilva C."/>
            <person name="Salanoubat M."/>
            <person name="Levy M."/>
            <person name="Boudet N."/>
            <person name="Castellano S."/>
            <person name="Anthouard V."/>
            <person name="Jubin C."/>
            <person name="Castelli V."/>
            <person name="Katinka M."/>
            <person name="Vacherie B."/>
            <person name="Biemont C."/>
            <person name="Skalli Z."/>
            <person name="Cattolico L."/>
            <person name="Poulain J."/>
            <person name="De Berardinis V."/>
            <person name="Cruaud C."/>
            <person name="Duprat S."/>
            <person name="Brottier P."/>
            <person name="Coutanceau J.-P."/>
            <person name="Gouzy J."/>
            <person name="Parra G."/>
            <person name="Lardier G."/>
            <person name="Chapple C."/>
            <person name="McKernan K.J."/>
            <person name="McEwan P."/>
            <person name="Bosak S."/>
            <person name="Kellis M."/>
            <person name="Volff J.-N."/>
            <person name="Guigo R."/>
            <person name="Zody M.C."/>
            <person name="Mesirov J."/>
            <person name="Lindblad-Toh K."/>
            <person name="Birren B."/>
            <person name="Nusbaum C."/>
            <person name="Kahn D."/>
            <person name="Robinson-Rechavi M."/>
            <person name="Laudet V."/>
            <person name="Schachter V."/>
            <person name="Quetier F."/>
            <person name="Saurin W."/>
            <person name="Scarpelli C."/>
            <person name="Wincker P."/>
            <person name="Lander E.S."/>
            <person name="Weissenbach J."/>
            <person name="Roest Crollius H."/>
        </authorList>
    </citation>
    <scope>NUCLEOTIDE SEQUENCE [LARGE SCALE GENOMIC DNA]</scope>
</reference>
<feature type="chain" id="PRO_5004244185" evidence="3">
    <location>
        <begin position="28"/>
        <end position="440"/>
    </location>
</feature>
<evidence type="ECO:0000256" key="1">
    <source>
        <dbReference type="SAM" id="MobiDB-lite"/>
    </source>
</evidence>
<dbReference type="GO" id="GO:0005737">
    <property type="term" value="C:cytoplasm"/>
    <property type="evidence" value="ECO:0007669"/>
    <property type="project" value="TreeGrafter"/>
</dbReference>
<proteinExistence type="predicted"/>
<evidence type="ECO:0000313" key="4">
    <source>
        <dbReference type="EMBL" id="CAF92955.1"/>
    </source>
</evidence>
<name>Q4T2C7_TETNG</name>
<feature type="compositionally biased region" description="Basic and acidic residues" evidence="1">
    <location>
        <begin position="219"/>
        <end position="235"/>
    </location>
</feature>
<feature type="signal peptide" evidence="3">
    <location>
        <begin position="1"/>
        <end position="27"/>
    </location>
</feature>